<feature type="region of interest" description="Disordered" evidence="1">
    <location>
        <begin position="87"/>
        <end position="172"/>
    </location>
</feature>
<accession>M2RBV4</accession>
<feature type="compositionally biased region" description="Basic and acidic residues" evidence="1">
    <location>
        <begin position="87"/>
        <end position="99"/>
    </location>
</feature>
<feature type="compositionally biased region" description="Polar residues" evidence="1">
    <location>
        <begin position="1"/>
        <end position="12"/>
    </location>
</feature>
<organism evidence="2 3">
    <name type="scientific">Ceriporiopsis subvermispora (strain B)</name>
    <name type="common">White-rot fungus</name>
    <name type="synonym">Gelatoporia subvermispora</name>
    <dbReference type="NCBI Taxonomy" id="914234"/>
    <lineage>
        <taxon>Eukaryota</taxon>
        <taxon>Fungi</taxon>
        <taxon>Dikarya</taxon>
        <taxon>Basidiomycota</taxon>
        <taxon>Agaricomycotina</taxon>
        <taxon>Agaricomycetes</taxon>
        <taxon>Polyporales</taxon>
        <taxon>Gelatoporiaceae</taxon>
        <taxon>Gelatoporia</taxon>
    </lineage>
</organism>
<dbReference type="HOGENOM" id="CLU_114638_0_0_1"/>
<sequence length="172" mass="18452">MPVSFEQDSLAPTRSPGAPTIGGGGGNGSNAKSNDPYPEQRHAGAVGVGPNYGTAATMGDKVQGMMQQMKGKVMRDPELAERGREMRTGELQEKEHEAAMNEDPFWSKNDAEPHSVRTVPKEEANKARSGPPYVKDMSHPSEQGRREQAATVAPEGSEDAEMQRMGNETTAA</sequence>
<gene>
    <name evidence="2" type="ORF">CERSUDRAFT_95621</name>
</gene>
<feature type="region of interest" description="Disordered" evidence="1">
    <location>
        <begin position="1"/>
        <end position="58"/>
    </location>
</feature>
<dbReference type="STRING" id="914234.M2RBV4"/>
<evidence type="ECO:0000313" key="2">
    <source>
        <dbReference type="EMBL" id="EMD36281.1"/>
    </source>
</evidence>
<reference evidence="2 3" key="1">
    <citation type="journal article" date="2012" name="Proc. Natl. Acad. Sci. U.S.A.">
        <title>Comparative genomics of Ceriporiopsis subvermispora and Phanerochaete chrysosporium provide insight into selective ligninolysis.</title>
        <authorList>
            <person name="Fernandez-Fueyo E."/>
            <person name="Ruiz-Duenas F.J."/>
            <person name="Ferreira P."/>
            <person name="Floudas D."/>
            <person name="Hibbett D.S."/>
            <person name="Canessa P."/>
            <person name="Larrondo L.F."/>
            <person name="James T.Y."/>
            <person name="Seelenfreund D."/>
            <person name="Lobos S."/>
            <person name="Polanco R."/>
            <person name="Tello M."/>
            <person name="Honda Y."/>
            <person name="Watanabe T."/>
            <person name="Watanabe T."/>
            <person name="Ryu J.S."/>
            <person name="Kubicek C.P."/>
            <person name="Schmoll M."/>
            <person name="Gaskell J."/>
            <person name="Hammel K.E."/>
            <person name="St John F.J."/>
            <person name="Vanden Wymelenberg A."/>
            <person name="Sabat G."/>
            <person name="Splinter BonDurant S."/>
            <person name="Syed K."/>
            <person name="Yadav J.S."/>
            <person name="Doddapaneni H."/>
            <person name="Subramanian V."/>
            <person name="Lavin J.L."/>
            <person name="Oguiza J.A."/>
            <person name="Perez G."/>
            <person name="Pisabarro A.G."/>
            <person name="Ramirez L."/>
            <person name="Santoyo F."/>
            <person name="Master E."/>
            <person name="Coutinho P.M."/>
            <person name="Henrissat B."/>
            <person name="Lombard V."/>
            <person name="Magnuson J.K."/>
            <person name="Kuees U."/>
            <person name="Hori C."/>
            <person name="Igarashi K."/>
            <person name="Samejima M."/>
            <person name="Held B.W."/>
            <person name="Barry K.W."/>
            <person name="LaButti K.M."/>
            <person name="Lapidus A."/>
            <person name="Lindquist E.A."/>
            <person name="Lucas S.M."/>
            <person name="Riley R."/>
            <person name="Salamov A.A."/>
            <person name="Hoffmeister D."/>
            <person name="Schwenk D."/>
            <person name="Hadar Y."/>
            <person name="Yarden O."/>
            <person name="de Vries R.P."/>
            <person name="Wiebenga A."/>
            <person name="Stenlid J."/>
            <person name="Eastwood D."/>
            <person name="Grigoriev I.V."/>
            <person name="Berka R.M."/>
            <person name="Blanchette R.A."/>
            <person name="Kersten P."/>
            <person name="Martinez A.T."/>
            <person name="Vicuna R."/>
            <person name="Cullen D."/>
        </authorList>
    </citation>
    <scope>NUCLEOTIDE SEQUENCE [LARGE SCALE GENOMIC DNA]</scope>
    <source>
        <strain evidence="2 3">B</strain>
    </source>
</reference>
<keyword evidence="3" id="KW-1185">Reference proteome</keyword>
<feature type="compositionally biased region" description="Basic and acidic residues" evidence="1">
    <location>
        <begin position="109"/>
        <end position="126"/>
    </location>
</feature>
<feature type="compositionally biased region" description="Basic and acidic residues" evidence="1">
    <location>
        <begin position="136"/>
        <end position="148"/>
    </location>
</feature>
<evidence type="ECO:0000256" key="1">
    <source>
        <dbReference type="SAM" id="MobiDB-lite"/>
    </source>
</evidence>
<dbReference type="OrthoDB" id="2500073at2759"/>
<evidence type="ECO:0000313" key="3">
    <source>
        <dbReference type="Proteomes" id="UP000016930"/>
    </source>
</evidence>
<dbReference type="EMBL" id="KB445798">
    <property type="protein sequence ID" value="EMD36281.1"/>
    <property type="molecule type" value="Genomic_DNA"/>
</dbReference>
<protein>
    <submittedName>
        <fullName evidence="2">Uncharacterized protein</fullName>
    </submittedName>
</protein>
<dbReference type="Proteomes" id="UP000016930">
    <property type="component" value="Unassembled WGS sequence"/>
</dbReference>
<name>M2RBV4_CERS8</name>
<dbReference type="AlphaFoldDB" id="M2RBV4"/>
<proteinExistence type="predicted"/>